<sequence length="211" mass="23044">MLSLGYTPFSDPPATAQWNFPITRSDYTKILRGYRPQMMEDKWSVKTKESAEGGNTIMRALWGWQNHERMRLIIAPGDPKTENSEAKDWAKIVSIEWKLLVNGEEVSEAKTKRSAVGMCNALCGCELEAEPGDSDTCIDDDNNEDEDNADDSDSDSGSPVIITPSVTRASLGLPYYVPRAQKPTITGETPSAPLPSTSCPSTKASPPADTN</sequence>
<comment type="caution">
    <text evidence="2">The sequence shown here is derived from an EMBL/GenBank/DDBJ whole genome shotgun (WGS) entry which is preliminary data.</text>
</comment>
<dbReference type="EMBL" id="MU001496">
    <property type="protein sequence ID" value="KAF2447484.1"/>
    <property type="molecule type" value="Genomic_DNA"/>
</dbReference>
<feature type="compositionally biased region" description="Acidic residues" evidence="1">
    <location>
        <begin position="130"/>
        <end position="154"/>
    </location>
</feature>
<protein>
    <submittedName>
        <fullName evidence="2">Uncharacterized protein</fullName>
    </submittedName>
</protein>
<name>A0A9P4UD62_9PLEO</name>
<evidence type="ECO:0000256" key="1">
    <source>
        <dbReference type="SAM" id="MobiDB-lite"/>
    </source>
</evidence>
<evidence type="ECO:0000313" key="2">
    <source>
        <dbReference type="EMBL" id="KAF2447484.1"/>
    </source>
</evidence>
<reference evidence="2" key="1">
    <citation type="journal article" date="2020" name="Stud. Mycol.">
        <title>101 Dothideomycetes genomes: a test case for predicting lifestyles and emergence of pathogens.</title>
        <authorList>
            <person name="Haridas S."/>
            <person name="Albert R."/>
            <person name="Binder M."/>
            <person name="Bloem J."/>
            <person name="Labutti K."/>
            <person name="Salamov A."/>
            <person name="Andreopoulos B."/>
            <person name="Baker S."/>
            <person name="Barry K."/>
            <person name="Bills G."/>
            <person name="Bluhm B."/>
            <person name="Cannon C."/>
            <person name="Castanera R."/>
            <person name="Culley D."/>
            <person name="Daum C."/>
            <person name="Ezra D."/>
            <person name="Gonzalez J."/>
            <person name="Henrissat B."/>
            <person name="Kuo A."/>
            <person name="Liang C."/>
            <person name="Lipzen A."/>
            <person name="Lutzoni F."/>
            <person name="Magnuson J."/>
            <person name="Mondo S."/>
            <person name="Nolan M."/>
            <person name="Ohm R."/>
            <person name="Pangilinan J."/>
            <person name="Park H.-J."/>
            <person name="Ramirez L."/>
            <person name="Alfaro M."/>
            <person name="Sun H."/>
            <person name="Tritt A."/>
            <person name="Yoshinaga Y."/>
            <person name="Zwiers L.-H."/>
            <person name="Turgeon B."/>
            <person name="Goodwin S."/>
            <person name="Spatafora J."/>
            <person name="Crous P."/>
            <person name="Grigoriev I."/>
        </authorList>
    </citation>
    <scope>NUCLEOTIDE SEQUENCE</scope>
    <source>
        <strain evidence="2">CBS 690.94</strain>
    </source>
</reference>
<feature type="region of interest" description="Disordered" evidence="1">
    <location>
        <begin position="181"/>
        <end position="211"/>
    </location>
</feature>
<feature type="region of interest" description="Disordered" evidence="1">
    <location>
        <begin position="130"/>
        <end position="165"/>
    </location>
</feature>
<gene>
    <name evidence="2" type="ORF">P171DRAFT_470750</name>
</gene>
<feature type="compositionally biased region" description="Polar residues" evidence="1">
    <location>
        <begin position="183"/>
        <end position="211"/>
    </location>
</feature>
<proteinExistence type="predicted"/>
<dbReference type="Proteomes" id="UP000799764">
    <property type="component" value="Unassembled WGS sequence"/>
</dbReference>
<dbReference type="AlphaFoldDB" id="A0A9P4UD62"/>
<dbReference type="OrthoDB" id="4521980at2759"/>
<keyword evidence="3" id="KW-1185">Reference proteome</keyword>
<evidence type="ECO:0000313" key="3">
    <source>
        <dbReference type="Proteomes" id="UP000799764"/>
    </source>
</evidence>
<accession>A0A9P4UD62</accession>
<organism evidence="2 3">
    <name type="scientific">Karstenula rhodostoma CBS 690.94</name>
    <dbReference type="NCBI Taxonomy" id="1392251"/>
    <lineage>
        <taxon>Eukaryota</taxon>
        <taxon>Fungi</taxon>
        <taxon>Dikarya</taxon>
        <taxon>Ascomycota</taxon>
        <taxon>Pezizomycotina</taxon>
        <taxon>Dothideomycetes</taxon>
        <taxon>Pleosporomycetidae</taxon>
        <taxon>Pleosporales</taxon>
        <taxon>Massarineae</taxon>
        <taxon>Didymosphaeriaceae</taxon>
        <taxon>Karstenula</taxon>
    </lineage>
</organism>